<protein>
    <submittedName>
        <fullName evidence="4">HD domain-containing protein</fullName>
    </submittedName>
</protein>
<comment type="caution">
    <text evidence="4">The sequence shown here is derived from an EMBL/GenBank/DDBJ whole genome shotgun (WGS) entry which is preliminary data.</text>
</comment>
<organism evidence="4 5">
    <name type="scientific">Paraglaciecola mesophila</name>
    <dbReference type="NCBI Taxonomy" id="197222"/>
    <lineage>
        <taxon>Bacteria</taxon>
        <taxon>Pseudomonadati</taxon>
        <taxon>Pseudomonadota</taxon>
        <taxon>Gammaproteobacteria</taxon>
        <taxon>Alteromonadales</taxon>
        <taxon>Alteromonadaceae</taxon>
        <taxon>Paraglaciecola</taxon>
    </lineage>
</organism>
<sequence length="197" mass="22609">MHDLSAQISFMLEIDKLKAVYRKTVVEADNNRQENSAEHSWHIALLAQIMVDYAHEPVDILRVTKMLLIHDIVEIDAGDLFAFADEQDHQAQELKELEAAKRIFGLLPKHTGQSMLDMWLEFEQAHTADARFAKGMDRVLPVLQNMSNQGGSWKVNQVKKSQVLKRNTHLQDIAPKLWEYVLNQVEIAVGEKWLLDA</sequence>
<dbReference type="SUPFAM" id="SSF109604">
    <property type="entry name" value="HD-domain/PDEase-like"/>
    <property type="match status" value="1"/>
</dbReference>
<evidence type="ECO:0000259" key="3">
    <source>
        <dbReference type="Pfam" id="PF13023"/>
    </source>
</evidence>
<dbReference type="InterPro" id="IPR039356">
    <property type="entry name" value="YfbR/HDDC2"/>
</dbReference>
<evidence type="ECO:0000256" key="1">
    <source>
        <dbReference type="ARBA" id="ARBA00022723"/>
    </source>
</evidence>
<name>A0ABU9SSM9_9ALTE</name>
<dbReference type="RefSeq" id="WP_006994488.1">
    <property type="nucleotide sequence ID" value="NZ_JBBMQS010000003.1"/>
</dbReference>
<gene>
    <name evidence="4" type="ORF">WNY77_05800</name>
</gene>
<dbReference type="PANTHER" id="PTHR11845:SF13">
    <property type="entry name" value="5'-DEOXYNUCLEOTIDASE HDDC2"/>
    <property type="match status" value="1"/>
</dbReference>
<keyword evidence="1" id="KW-0479">Metal-binding</keyword>
<dbReference type="PANTHER" id="PTHR11845">
    <property type="entry name" value="5'-DEOXYNUCLEOTIDASE HDDC2"/>
    <property type="match status" value="1"/>
</dbReference>
<evidence type="ECO:0000256" key="2">
    <source>
        <dbReference type="ARBA" id="ARBA00022801"/>
    </source>
</evidence>
<reference evidence="4 5" key="1">
    <citation type="submission" date="2024-03" db="EMBL/GenBank/DDBJ databases">
        <title>Community enrichment and isolation of bacterial strains for fucoidan degradation.</title>
        <authorList>
            <person name="Sichert A."/>
        </authorList>
    </citation>
    <scope>NUCLEOTIDE SEQUENCE [LARGE SCALE GENOMIC DNA]</scope>
    <source>
        <strain evidence="4 5">AS12</strain>
    </source>
</reference>
<dbReference type="Proteomes" id="UP001461163">
    <property type="component" value="Unassembled WGS sequence"/>
</dbReference>
<dbReference type="Gene3D" id="1.10.3210.10">
    <property type="entry name" value="Hypothetical protein af1432"/>
    <property type="match status" value="1"/>
</dbReference>
<accession>A0ABU9SSM9</accession>
<dbReference type="Pfam" id="PF13023">
    <property type="entry name" value="HD_3"/>
    <property type="match status" value="1"/>
</dbReference>
<feature type="domain" description="HD" evidence="3">
    <location>
        <begin position="14"/>
        <end position="178"/>
    </location>
</feature>
<dbReference type="InterPro" id="IPR006674">
    <property type="entry name" value="HD_domain"/>
</dbReference>
<keyword evidence="2" id="KW-0378">Hydrolase</keyword>
<proteinExistence type="predicted"/>
<keyword evidence="5" id="KW-1185">Reference proteome</keyword>
<evidence type="ECO:0000313" key="5">
    <source>
        <dbReference type="Proteomes" id="UP001461163"/>
    </source>
</evidence>
<dbReference type="EMBL" id="JBBMQS010000003">
    <property type="protein sequence ID" value="MEM5496901.1"/>
    <property type="molecule type" value="Genomic_DNA"/>
</dbReference>
<evidence type="ECO:0000313" key="4">
    <source>
        <dbReference type="EMBL" id="MEM5496901.1"/>
    </source>
</evidence>